<keyword evidence="3" id="KW-1185">Reference proteome</keyword>
<dbReference type="PANTHER" id="PTHR37833:SF1">
    <property type="entry name" value="SIGNAL PEPTIDE PROTEIN"/>
    <property type="match status" value="1"/>
</dbReference>
<evidence type="ECO:0000313" key="2">
    <source>
        <dbReference type="EMBL" id="GAA4296939.1"/>
    </source>
</evidence>
<keyword evidence="1" id="KW-0732">Signal</keyword>
<comment type="caution">
    <text evidence="2">The sequence shown here is derived from an EMBL/GenBank/DDBJ whole genome shotgun (WGS) entry which is preliminary data.</text>
</comment>
<dbReference type="Pfam" id="PF07610">
    <property type="entry name" value="DUF1573"/>
    <property type="match status" value="1"/>
</dbReference>
<dbReference type="EMBL" id="BAABGX010000001">
    <property type="protein sequence ID" value="GAA4296939.1"/>
    <property type="molecule type" value="Genomic_DNA"/>
</dbReference>
<sequence>MKKILFGILFLFLGSTAAMAQTTQDSTFIEVIAPAPPIPAGPSILFAEEKHDFGTIKQGEVVEYTFKFTNNGSKPLMISNVRTTCGCTVPTWPKAPIQPGQSADITARFNSAGKMGKQNKVITIDSNALQGTTQVIIATTIVAAQ</sequence>
<accession>A0ABP8F7J0</accession>
<protein>
    <submittedName>
        <fullName evidence="2">Uncharacterized protein</fullName>
    </submittedName>
</protein>
<dbReference type="PANTHER" id="PTHR37833">
    <property type="entry name" value="LIPOPROTEIN-RELATED"/>
    <property type="match status" value="1"/>
</dbReference>
<dbReference type="InterPro" id="IPR013783">
    <property type="entry name" value="Ig-like_fold"/>
</dbReference>
<evidence type="ECO:0000256" key="1">
    <source>
        <dbReference type="SAM" id="SignalP"/>
    </source>
</evidence>
<name>A0ABP8F7J0_9BACT</name>
<feature type="signal peptide" evidence="1">
    <location>
        <begin position="1"/>
        <end position="20"/>
    </location>
</feature>
<dbReference type="Proteomes" id="UP001501844">
    <property type="component" value="Unassembled WGS sequence"/>
</dbReference>
<gene>
    <name evidence="2" type="ORF">GCM10023183_04150</name>
</gene>
<reference evidence="3" key="1">
    <citation type="journal article" date="2019" name="Int. J. Syst. Evol. Microbiol.">
        <title>The Global Catalogue of Microorganisms (GCM) 10K type strain sequencing project: providing services to taxonomists for standard genome sequencing and annotation.</title>
        <authorList>
            <consortium name="The Broad Institute Genomics Platform"/>
            <consortium name="The Broad Institute Genome Sequencing Center for Infectious Disease"/>
            <person name="Wu L."/>
            <person name="Ma J."/>
        </authorList>
    </citation>
    <scope>NUCLEOTIDE SEQUENCE [LARGE SCALE GENOMIC DNA]</scope>
    <source>
        <strain evidence="3">JCM 17917</strain>
    </source>
</reference>
<proteinExistence type="predicted"/>
<feature type="chain" id="PRO_5046143732" evidence="1">
    <location>
        <begin position="21"/>
        <end position="145"/>
    </location>
</feature>
<dbReference type="Gene3D" id="2.60.40.10">
    <property type="entry name" value="Immunoglobulins"/>
    <property type="match status" value="1"/>
</dbReference>
<evidence type="ECO:0000313" key="3">
    <source>
        <dbReference type="Proteomes" id="UP001501844"/>
    </source>
</evidence>
<dbReference type="RefSeq" id="WP_345161836.1">
    <property type="nucleotide sequence ID" value="NZ_BAABGX010000001.1"/>
</dbReference>
<organism evidence="2 3">
    <name type="scientific">Nibribacter koreensis</name>
    <dbReference type="NCBI Taxonomy" id="1084519"/>
    <lineage>
        <taxon>Bacteria</taxon>
        <taxon>Pseudomonadati</taxon>
        <taxon>Bacteroidota</taxon>
        <taxon>Cytophagia</taxon>
        <taxon>Cytophagales</taxon>
        <taxon>Hymenobacteraceae</taxon>
        <taxon>Nibribacter</taxon>
    </lineage>
</organism>
<dbReference type="InterPro" id="IPR011467">
    <property type="entry name" value="DUF1573"/>
</dbReference>